<comment type="caution">
    <text evidence="1">The sequence shown here is derived from an EMBL/GenBank/DDBJ whole genome shotgun (WGS) entry which is preliminary data.</text>
</comment>
<dbReference type="EMBL" id="LAZR01008544">
    <property type="protein sequence ID" value="KKM78088.1"/>
    <property type="molecule type" value="Genomic_DNA"/>
</dbReference>
<sequence>MTQSIINVTNFSLDKMFDNIYPLEVVNKIFKKLDKNWKSQLIKMTIFKFKFLNFLS</sequence>
<reference evidence="1" key="1">
    <citation type="journal article" date="2015" name="Nature">
        <title>Complex archaea that bridge the gap between prokaryotes and eukaryotes.</title>
        <authorList>
            <person name="Spang A."/>
            <person name="Saw J.H."/>
            <person name="Jorgensen S.L."/>
            <person name="Zaremba-Niedzwiedzka K."/>
            <person name="Martijn J."/>
            <person name="Lind A.E."/>
            <person name="van Eijk R."/>
            <person name="Schleper C."/>
            <person name="Guy L."/>
            <person name="Ettema T.J."/>
        </authorList>
    </citation>
    <scope>NUCLEOTIDE SEQUENCE</scope>
</reference>
<name>A0A0F9K7X1_9ZZZZ</name>
<accession>A0A0F9K7X1</accession>
<proteinExistence type="predicted"/>
<protein>
    <submittedName>
        <fullName evidence="1">Uncharacterized protein</fullName>
    </submittedName>
</protein>
<gene>
    <name evidence="1" type="ORF">LCGC14_1363440</name>
</gene>
<organism evidence="1">
    <name type="scientific">marine sediment metagenome</name>
    <dbReference type="NCBI Taxonomy" id="412755"/>
    <lineage>
        <taxon>unclassified sequences</taxon>
        <taxon>metagenomes</taxon>
        <taxon>ecological metagenomes</taxon>
    </lineage>
</organism>
<evidence type="ECO:0000313" key="1">
    <source>
        <dbReference type="EMBL" id="KKM78088.1"/>
    </source>
</evidence>
<dbReference type="AlphaFoldDB" id="A0A0F9K7X1"/>